<dbReference type="RefSeq" id="WP_069727106.1">
    <property type="nucleotide sequence ID" value="NZ_MDCO01000012.1"/>
</dbReference>
<dbReference type="InterPro" id="IPR005358">
    <property type="entry name" value="Puta_zinc/iron-chelating_dom"/>
</dbReference>
<name>A0A1E5NCC4_9SPIR</name>
<dbReference type="EMBL" id="MDCO01000012">
    <property type="protein sequence ID" value="OEJ13802.1"/>
    <property type="molecule type" value="Genomic_DNA"/>
</dbReference>
<evidence type="ECO:0008006" key="3">
    <source>
        <dbReference type="Google" id="ProtNLM"/>
    </source>
</evidence>
<dbReference type="PANTHER" id="PTHR35866:SF1">
    <property type="entry name" value="YKGJ FAMILY CYSTEINE CLUSTER PROTEIN"/>
    <property type="match status" value="1"/>
</dbReference>
<sequence length="128" mass="14728">MKKSSKLNKNNKNAILTFSCTGCGICCREKGYVFFNDDDIKRASKLLEISPLVFINKYLEYEEGYGYYIKVTDDKPCTFLDENNRCTINSAKPNQCSTFPYWKEYMDKNGNLIAGKFKRACPGVKIKK</sequence>
<accession>A0A1E5NCC4</accession>
<evidence type="ECO:0000313" key="2">
    <source>
        <dbReference type="Proteomes" id="UP000095247"/>
    </source>
</evidence>
<dbReference type="Pfam" id="PF03692">
    <property type="entry name" value="CxxCxxCC"/>
    <property type="match status" value="1"/>
</dbReference>
<dbReference type="AlphaFoldDB" id="A0A1E5NCC4"/>
<comment type="caution">
    <text evidence="1">The sequence shown here is derived from an EMBL/GenBank/DDBJ whole genome shotgun (WGS) entry which is preliminary data.</text>
</comment>
<reference evidence="1 2" key="1">
    <citation type="submission" date="2016-08" db="EMBL/GenBank/DDBJ databases">
        <title>Characterization and recognition of Brachyspira hampsonii sp. nov., a novel intestinal spirochete that is pathogenic to pigs.</title>
        <authorList>
            <person name="Mirajkar N."/>
            <person name="La T."/>
            <person name="Phillips N."/>
            <person name="Hampson D."/>
            <person name="Gebhart C."/>
        </authorList>
    </citation>
    <scope>NUCLEOTIDE SEQUENCE [LARGE SCALE GENOMIC DNA]</scope>
    <source>
        <strain evidence="1 2">P280/1</strain>
    </source>
</reference>
<evidence type="ECO:0000313" key="1">
    <source>
        <dbReference type="EMBL" id="OEJ13802.1"/>
    </source>
</evidence>
<dbReference type="Proteomes" id="UP000095247">
    <property type="component" value="Unassembled WGS sequence"/>
</dbReference>
<dbReference type="PANTHER" id="PTHR35866">
    <property type="entry name" value="PUTATIVE-RELATED"/>
    <property type="match status" value="1"/>
</dbReference>
<protein>
    <recommendedName>
        <fullName evidence="3">Fe-S oxidoreductase</fullName>
    </recommendedName>
</protein>
<organism evidence="1 2">
    <name type="scientific">Brachyspira hampsonii</name>
    <dbReference type="NCBI Taxonomy" id="1287055"/>
    <lineage>
        <taxon>Bacteria</taxon>
        <taxon>Pseudomonadati</taxon>
        <taxon>Spirochaetota</taxon>
        <taxon>Spirochaetia</taxon>
        <taxon>Brachyspirales</taxon>
        <taxon>Brachyspiraceae</taxon>
        <taxon>Brachyspira</taxon>
    </lineage>
</organism>
<gene>
    <name evidence="1" type="ORF">BFL38_03370</name>
</gene>
<proteinExistence type="predicted"/>